<evidence type="ECO:0000313" key="2">
    <source>
        <dbReference type="EMBL" id="CAF9909047.1"/>
    </source>
</evidence>
<organism evidence="2 3">
    <name type="scientific">Heterodermia speciosa</name>
    <dbReference type="NCBI Taxonomy" id="116794"/>
    <lineage>
        <taxon>Eukaryota</taxon>
        <taxon>Fungi</taxon>
        <taxon>Dikarya</taxon>
        <taxon>Ascomycota</taxon>
        <taxon>Pezizomycotina</taxon>
        <taxon>Lecanoromycetes</taxon>
        <taxon>OSLEUM clade</taxon>
        <taxon>Lecanoromycetidae</taxon>
        <taxon>Caliciales</taxon>
        <taxon>Physciaceae</taxon>
        <taxon>Heterodermia</taxon>
    </lineage>
</organism>
<keyword evidence="3" id="KW-1185">Reference proteome</keyword>
<feature type="region of interest" description="Disordered" evidence="1">
    <location>
        <begin position="1"/>
        <end position="238"/>
    </location>
</feature>
<accession>A0A8H3ERR3</accession>
<comment type="caution">
    <text evidence="2">The sequence shown here is derived from an EMBL/GenBank/DDBJ whole genome shotgun (WGS) entry which is preliminary data.</text>
</comment>
<evidence type="ECO:0000256" key="1">
    <source>
        <dbReference type="SAM" id="MobiDB-lite"/>
    </source>
</evidence>
<gene>
    <name evidence="2" type="ORF">HETSPECPRED_008806</name>
</gene>
<dbReference type="OrthoDB" id="5385910at2759"/>
<feature type="compositionally biased region" description="Low complexity" evidence="1">
    <location>
        <begin position="28"/>
        <end position="47"/>
    </location>
</feature>
<feature type="compositionally biased region" description="Low complexity" evidence="1">
    <location>
        <begin position="59"/>
        <end position="72"/>
    </location>
</feature>
<dbReference type="Proteomes" id="UP000664521">
    <property type="component" value="Unassembled WGS sequence"/>
</dbReference>
<dbReference type="EMBL" id="CAJPDS010000007">
    <property type="protein sequence ID" value="CAF9909047.1"/>
    <property type="molecule type" value="Genomic_DNA"/>
</dbReference>
<feature type="compositionally biased region" description="Pro residues" evidence="1">
    <location>
        <begin position="98"/>
        <end position="111"/>
    </location>
</feature>
<feature type="compositionally biased region" description="Polar residues" evidence="1">
    <location>
        <begin position="115"/>
        <end position="127"/>
    </location>
</feature>
<dbReference type="AlphaFoldDB" id="A0A8H3ERR3"/>
<name>A0A8H3ERR3_9LECA</name>
<feature type="compositionally biased region" description="Low complexity" evidence="1">
    <location>
        <begin position="147"/>
        <end position="164"/>
    </location>
</feature>
<evidence type="ECO:0000313" key="3">
    <source>
        <dbReference type="Proteomes" id="UP000664521"/>
    </source>
</evidence>
<reference evidence="2" key="1">
    <citation type="submission" date="2021-03" db="EMBL/GenBank/DDBJ databases">
        <authorList>
            <person name="Tagirdzhanova G."/>
        </authorList>
    </citation>
    <scope>NUCLEOTIDE SEQUENCE</scope>
</reference>
<proteinExistence type="predicted"/>
<sequence length="273" mass="28182">MSAVPIHTESPISPAKASAITPQTTYNPNTASSHTPATTTAAPTSNNGYPAAHAGQIAPTPTQPISSSTSQDPPTPRPGAVPTPSAAAPSGHARGRSIPPPPKVGEKPQPPSYYAVSQANPTPTPSVAQAYPPQMGVPSPGPAYGVPPASTTSTTQTPSFSSPSSLPPDSPLAVSTTRPRANTLEHPSGYVQNPQAQEMTPDARFATEQQASMNRISEKSPVLPGYNDRAGSGNTGFGEEEGLWGMAKKLVSQAGEKVQEFEGEVWRKFGDGK</sequence>
<protein>
    <submittedName>
        <fullName evidence="2">Uncharacterized protein</fullName>
    </submittedName>
</protein>